<evidence type="ECO:0000313" key="2">
    <source>
        <dbReference type="Proteomes" id="UP000236291"/>
    </source>
</evidence>
<dbReference type="EMBL" id="ASHM01096000">
    <property type="protein sequence ID" value="PNX65544.1"/>
    <property type="molecule type" value="Genomic_DNA"/>
</dbReference>
<organism evidence="1 2">
    <name type="scientific">Trifolium pratense</name>
    <name type="common">Red clover</name>
    <dbReference type="NCBI Taxonomy" id="57577"/>
    <lineage>
        <taxon>Eukaryota</taxon>
        <taxon>Viridiplantae</taxon>
        <taxon>Streptophyta</taxon>
        <taxon>Embryophyta</taxon>
        <taxon>Tracheophyta</taxon>
        <taxon>Spermatophyta</taxon>
        <taxon>Magnoliopsida</taxon>
        <taxon>eudicotyledons</taxon>
        <taxon>Gunneridae</taxon>
        <taxon>Pentapetalae</taxon>
        <taxon>rosids</taxon>
        <taxon>fabids</taxon>
        <taxon>Fabales</taxon>
        <taxon>Fabaceae</taxon>
        <taxon>Papilionoideae</taxon>
        <taxon>50 kb inversion clade</taxon>
        <taxon>NPAAA clade</taxon>
        <taxon>Hologalegina</taxon>
        <taxon>IRL clade</taxon>
        <taxon>Trifolieae</taxon>
        <taxon>Trifolium</taxon>
    </lineage>
</organism>
<dbReference type="AlphaFoldDB" id="A0A2K3KGX6"/>
<dbReference type="Proteomes" id="UP000236291">
    <property type="component" value="Unassembled WGS sequence"/>
</dbReference>
<name>A0A2K3KGX6_TRIPR</name>
<comment type="caution">
    <text evidence="1">The sequence shown here is derived from an EMBL/GenBank/DDBJ whole genome shotgun (WGS) entry which is preliminary data.</text>
</comment>
<protein>
    <submittedName>
        <fullName evidence="1">Uncharacterized protein</fullName>
    </submittedName>
</protein>
<reference evidence="1 2" key="1">
    <citation type="journal article" date="2014" name="Am. J. Bot.">
        <title>Genome assembly and annotation for red clover (Trifolium pratense; Fabaceae).</title>
        <authorList>
            <person name="Istvanek J."/>
            <person name="Jaros M."/>
            <person name="Krenek A."/>
            <person name="Repkova J."/>
        </authorList>
    </citation>
    <scope>NUCLEOTIDE SEQUENCE [LARGE SCALE GENOMIC DNA]</scope>
    <source>
        <strain evidence="2">cv. Tatra</strain>
        <tissue evidence="1">Young leaves</tissue>
    </source>
</reference>
<sequence>MNTAVEYAFHGLPRNADVDLTKEWSEFDLSATAWWTIGPAVFLKAISRAMNPLPLTPSEK</sequence>
<gene>
    <name evidence="1" type="ORF">L195_g054589</name>
</gene>
<evidence type="ECO:0000313" key="1">
    <source>
        <dbReference type="EMBL" id="PNX65544.1"/>
    </source>
</evidence>
<accession>A0A2K3KGX6</accession>
<proteinExistence type="predicted"/>
<feature type="non-terminal residue" evidence="1">
    <location>
        <position position="60"/>
    </location>
</feature>
<reference evidence="1 2" key="2">
    <citation type="journal article" date="2017" name="Front. Plant Sci.">
        <title>Gene Classification and Mining of Molecular Markers Useful in Red Clover (Trifolium pratense) Breeding.</title>
        <authorList>
            <person name="Istvanek J."/>
            <person name="Dluhosova J."/>
            <person name="Dluhos P."/>
            <person name="Patkova L."/>
            <person name="Nedelnik J."/>
            <person name="Repkova J."/>
        </authorList>
    </citation>
    <scope>NUCLEOTIDE SEQUENCE [LARGE SCALE GENOMIC DNA]</scope>
    <source>
        <strain evidence="2">cv. Tatra</strain>
        <tissue evidence="1">Young leaves</tissue>
    </source>
</reference>